<evidence type="ECO:0000313" key="2">
    <source>
        <dbReference type="EMBL" id="OMD33139.1"/>
    </source>
</evidence>
<gene>
    <name evidence="2" type="ORF">BSO21_15670</name>
</gene>
<protein>
    <submittedName>
        <fullName evidence="2">Uncharacterized protein</fullName>
    </submittedName>
</protein>
<evidence type="ECO:0000256" key="1">
    <source>
        <dbReference type="SAM" id="Coils"/>
    </source>
</evidence>
<evidence type="ECO:0000313" key="3">
    <source>
        <dbReference type="Proteomes" id="UP000187158"/>
    </source>
</evidence>
<feature type="coiled-coil region" evidence="1">
    <location>
        <begin position="2"/>
        <end position="57"/>
    </location>
</feature>
<accession>A0ABX3GMZ2</accession>
<organism evidence="2 3">
    <name type="scientific">Paenibacillus odorifer</name>
    <dbReference type="NCBI Taxonomy" id="189426"/>
    <lineage>
        <taxon>Bacteria</taxon>
        <taxon>Bacillati</taxon>
        <taxon>Bacillota</taxon>
        <taxon>Bacilli</taxon>
        <taxon>Bacillales</taxon>
        <taxon>Paenibacillaceae</taxon>
        <taxon>Paenibacillus</taxon>
    </lineage>
</organism>
<keyword evidence="1" id="KW-0175">Coiled coil</keyword>
<keyword evidence="3" id="KW-1185">Reference proteome</keyword>
<dbReference type="Proteomes" id="UP000187158">
    <property type="component" value="Unassembled WGS sequence"/>
</dbReference>
<reference evidence="2 3" key="1">
    <citation type="submission" date="2016-11" db="EMBL/GenBank/DDBJ databases">
        <title>Paenibacillus species isolates.</title>
        <authorList>
            <person name="Beno S.M."/>
        </authorList>
    </citation>
    <scope>NUCLEOTIDE SEQUENCE [LARGE SCALE GENOMIC DNA]</scope>
    <source>
        <strain evidence="2 3">FSL H7-0433</strain>
    </source>
</reference>
<proteinExistence type="predicted"/>
<sequence>MEANINEKLSELEQRVHLMNIEAGYNDVAKAAMLQMYEELKTMYDNIQTEMSEIKTMIATN</sequence>
<dbReference type="RefSeq" id="WP_076219113.1">
    <property type="nucleotide sequence ID" value="NZ_MPVM01000007.1"/>
</dbReference>
<name>A0ABX3GMZ2_9BACL</name>
<dbReference type="EMBL" id="MPVP01000093">
    <property type="protein sequence ID" value="OMD33139.1"/>
    <property type="molecule type" value="Genomic_DNA"/>
</dbReference>
<comment type="caution">
    <text evidence="2">The sequence shown here is derived from an EMBL/GenBank/DDBJ whole genome shotgun (WGS) entry which is preliminary data.</text>
</comment>